<feature type="region of interest" description="Disordered" evidence="1">
    <location>
        <begin position="368"/>
        <end position="395"/>
    </location>
</feature>
<reference evidence="2" key="1">
    <citation type="submission" date="2023-06" db="EMBL/GenBank/DDBJ databases">
        <authorList>
            <person name="Kurt Z."/>
        </authorList>
    </citation>
    <scope>NUCLEOTIDE SEQUENCE</scope>
</reference>
<sequence>MKPVTQSGTLIGDASDHTLLLRAGLAGCVFTDETGSLSQLAGSTFQEALAPQDNSPITALTSNSEFLYFSTTRSLFRVPNTKILEPLSVVKIIQLESQVTALEFYEDDLLIGFDNGQLNRMNVDTKEIIEVIKMEDAVVNIKFMNKELIIVGSMSQLCVYSYDFKNQQTIQQISQRGQQYCAEQFPEACFYKQYIASCVNNKVQLRLVTDLSNVCFDIEIPSATSVRQIKDKLIVLGDKFYVLDLQKELKIEHQFDFDGKIVRFDCSINSINKMFFFYIKINDDDLMKYICLLKTEYIVPDQKTLKISEQDIVKQIVENVTVKKPVQEVKEAPKPVKQEIKEEIKEKPKKPTVKAIEESSELQQIDYRKPKEEKKEEHHSIGFEESSEDEEKHYSIDIEESSNEEQAVQFDADQLTQKIINQLKVQKEQNFMKLNNTMILYNGQTVNAFRNFPERLQTIQQAQRSILRLNYYGMVSQQKTQNYVLNFQFNNSDFPPKQVANHLSHVDADVCAEAYCYLNEFQLLVMRPNSDQVWKATFSRFMKPMRCVLGDYQYCGVVFDNRTIIIYNCGNVVYQEVAQDYVNICAYKNLFLIIRQSSIEMFDAEALKIVYRTSGIQSCSYCEIMPSGITLLGNEQGVFMLNYTSPIDGYNLKLVQIHSFIEEELDKVAQIQDKIMKTIKGESSEVLIRKELEMLKPEYKYVLYSEFENNTLQFYYMTVQQTDQSLFSALDPILKQSFKQGVKPTTKIDFKQLFQNDIQQISQNYPLNVTPQLLLLSLPNIDQRKPSPPINQNIDEIDILERDLFLQQLVLNACTTFQPDAGQFAAFDAIAFTYATKCLQNGLKDRAQQTARLFRTKMSLERFRTMAGTLNDGQTADFCMNLFNQSYMTEEGNNVLDENIIGTNLTQLCCSALSLYNRRVEEAGFAYNSGNAKSKYLELQQKVMQNVDDYLKQIDVKMAKKQSPTQQLNMSQMSQMQQSQAPLAMSRFQEEEQNLSAPKPDGNKKFLQMLKPGLLKADEKKPEVAKVADPGMSPVRASSLGLSQLLGKK</sequence>
<feature type="compositionally biased region" description="Low complexity" evidence="1">
    <location>
        <begin position="966"/>
        <end position="980"/>
    </location>
</feature>
<evidence type="ECO:0000313" key="4">
    <source>
        <dbReference type="Proteomes" id="UP001642409"/>
    </source>
</evidence>
<dbReference type="InterPro" id="IPR036322">
    <property type="entry name" value="WD40_repeat_dom_sf"/>
</dbReference>
<reference evidence="3 4" key="2">
    <citation type="submission" date="2024-07" db="EMBL/GenBank/DDBJ databases">
        <authorList>
            <person name="Akdeniz Z."/>
        </authorList>
    </citation>
    <scope>NUCLEOTIDE SEQUENCE [LARGE SCALE GENOMIC DNA]</scope>
</reference>
<feature type="region of interest" description="Disordered" evidence="1">
    <location>
        <begin position="962"/>
        <end position="1005"/>
    </location>
</feature>
<keyword evidence="4" id="KW-1185">Reference proteome</keyword>
<comment type="caution">
    <text evidence="2">The sequence shown here is derived from an EMBL/GenBank/DDBJ whole genome shotgun (WGS) entry which is preliminary data.</text>
</comment>
<name>A0AA86QNA2_9EUKA</name>
<organism evidence="2">
    <name type="scientific">Hexamita inflata</name>
    <dbReference type="NCBI Taxonomy" id="28002"/>
    <lineage>
        <taxon>Eukaryota</taxon>
        <taxon>Metamonada</taxon>
        <taxon>Diplomonadida</taxon>
        <taxon>Hexamitidae</taxon>
        <taxon>Hexamitinae</taxon>
        <taxon>Hexamita</taxon>
    </lineage>
</organism>
<dbReference type="EMBL" id="CAXDID020000531">
    <property type="protein sequence ID" value="CAL6100513.1"/>
    <property type="molecule type" value="Genomic_DNA"/>
</dbReference>
<evidence type="ECO:0000313" key="2">
    <source>
        <dbReference type="EMBL" id="CAI9957107.1"/>
    </source>
</evidence>
<protein>
    <submittedName>
        <fullName evidence="2">Uncharacterized protein</fullName>
    </submittedName>
</protein>
<feature type="compositionally biased region" description="Low complexity" evidence="1">
    <location>
        <begin position="1038"/>
        <end position="1049"/>
    </location>
</feature>
<dbReference type="Proteomes" id="UP001642409">
    <property type="component" value="Unassembled WGS sequence"/>
</dbReference>
<gene>
    <name evidence="2" type="ORF">HINF_LOCUS44752</name>
    <name evidence="3" type="ORF">HINF_LOCUS70591</name>
</gene>
<feature type="region of interest" description="Disordered" evidence="1">
    <location>
        <begin position="1017"/>
        <end position="1049"/>
    </location>
</feature>
<dbReference type="EMBL" id="CATOUU010000883">
    <property type="protein sequence ID" value="CAI9957107.1"/>
    <property type="molecule type" value="Genomic_DNA"/>
</dbReference>
<feature type="compositionally biased region" description="Basic and acidic residues" evidence="1">
    <location>
        <begin position="1017"/>
        <end position="1026"/>
    </location>
</feature>
<accession>A0AA86QNA2</accession>
<dbReference type="SUPFAM" id="SSF50978">
    <property type="entry name" value="WD40 repeat-like"/>
    <property type="match status" value="1"/>
</dbReference>
<evidence type="ECO:0000313" key="3">
    <source>
        <dbReference type="EMBL" id="CAL6100513.1"/>
    </source>
</evidence>
<dbReference type="AlphaFoldDB" id="A0AA86QNA2"/>
<proteinExistence type="predicted"/>
<feature type="compositionally biased region" description="Basic and acidic residues" evidence="1">
    <location>
        <begin position="368"/>
        <end position="382"/>
    </location>
</feature>
<evidence type="ECO:0000256" key="1">
    <source>
        <dbReference type="SAM" id="MobiDB-lite"/>
    </source>
</evidence>